<sequence length="350" mass="39928">MDQKILILLICTLFITSVTTITSDATFTPVSTITPVATFTPVTTITPVATITHQVFTTLPPFCSNTLDCEFLQIGPPGKKLVKIEVVQVAIVDYDDHSSDMLRDIELCHKYYNKLSLKAAVQMDLNRTIQQGTNHDALEDALATMELFRVNRNFWDEMIPTRDFRLTRTILAPCPTTPPVPLPPPDDYVALNLMSARFGSGKKKEFFPLQVTLVDYWYNIVLNEYILQNITDLQTNSTGVKRDIYEAQARNFTDVHRSLIDKTEGKIIIAYNVFPFIRLLKINDHEIQKLRELQRSPPIRFNPEYRKSSPRFDIIVAEELNTSIIDHGLPSSALIAKAEMLLYQKFRDSD</sequence>
<feature type="signal peptide" evidence="1">
    <location>
        <begin position="1"/>
        <end position="20"/>
    </location>
</feature>
<organism evidence="2 3">
    <name type="scientific">Gigaspora margarita</name>
    <dbReference type="NCBI Taxonomy" id="4874"/>
    <lineage>
        <taxon>Eukaryota</taxon>
        <taxon>Fungi</taxon>
        <taxon>Fungi incertae sedis</taxon>
        <taxon>Mucoromycota</taxon>
        <taxon>Glomeromycotina</taxon>
        <taxon>Glomeromycetes</taxon>
        <taxon>Diversisporales</taxon>
        <taxon>Gigasporaceae</taxon>
        <taxon>Gigaspora</taxon>
    </lineage>
</organism>
<dbReference type="Proteomes" id="UP000789901">
    <property type="component" value="Unassembled WGS sequence"/>
</dbReference>
<keyword evidence="1" id="KW-0732">Signal</keyword>
<dbReference type="Gene3D" id="3.30.420.10">
    <property type="entry name" value="Ribonuclease H-like superfamily/Ribonuclease H"/>
    <property type="match status" value="2"/>
</dbReference>
<keyword evidence="3" id="KW-1185">Reference proteome</keyword>
<gene>
    <name evidence="2" type="ORF">GMARGA_LOCUS7145</name>
</gene>
<name>A0ABN7ULP0_GIGMA</name>
<evidence type="ECO:0000313" key="2">
    <source>
        <dbReference type="EMBL" id="CAG8606568.1"/>
    </source>
</evidence>
<dbReference type="InterPro" id="IPR012337">
    <property type="entry name" value="RNaseH-like_sf"/>
</dbReference>
<dbReference type="InterPro" id="IPR036397">
    <property type="entry name" value="RNaseH_sf"/>
</dbReference>
<dbReference type="SUPFAM" id="SSF53098">
    <property type="entry name" value="Ribonuclease H-like"/>
    <property type="match status" value="1"/>
</dbReference>
<feature type="chain" id="PRO_5045195500" evidence="1">
    <location>
        <begin position="21"/>
        <end position="350"/>
    </location>
</feature>
<reference evidence="2 3" key="1">
    <citation type="submission" date="2021-06" db="EMBL/GenBank/DDBJ databases">
        <authorList>
            <person name="Kallberg Y."/>
            <person name="Tangrot J."/>
            <person name="Rosling A."/>
        </authorList>
    </citation>
    <scope>NUCLEOTIDE SEQUENCE [LARGE SCALE GENOMIC DNA]</scope>
    <source>
        <strain evidence="2 3">120-4 pot B 10/14</strain>
    </source>
</reference>
<evidence type="ECO:0000256" key="1">
    <source>
        <dbReference type="SAM" id="SignalP"/>
    </source>
</evidence>
<evidence type="ECO:0000313" key="3">
    <source>
        <dbReference type="Proteomes" id="UP000789901"/>
    </source>
</evidence>
<comment type="caution">
    <text evidence="2">The sequence shown here is derived from an EMBL/GenBank/DDBJ whole genome shotgun (WGS) entry which is preliminary data.</text>
</comment>
<protein>
    <submittedName>
        <fullName evidence="2">10449_t:CDS:1</fullName>
    </submittedName>
</protein>
<accession>A0ABN7ULP0</accession>
<dbReference type="EMBL" id="CAJVQB010003388">
    <property type="protein sequence ID" value="CAG8606568.1"/>
    <property type="molecule type" value="Genomic_DNA"/>
</dbReference>
<proteinExistence type="predicted"/>